<proteinExistence type="predicted"/>
<dbReference type="AlphaFoldDB" id="Q13I40"/>
<evidence type="ECO:0000256" key="1">
    <source>
        <dbReference type="SAM" id="MobiDB-lite"/>
    </source>
</evidence>
<organism evidence="2 3">
    <name type="scientific">Paraburkholderia xenovorans (strain LB400)</name>
    <dbReference type="NCBI Taxonomy" id="266265"/>
    <lineage>
        <taxon>Bacteria</taxon>
        <taxon>Pseudomonadati</taxon>
        <taxon>Pseudomonadota</taxon>
        <taxon>Betaproteobacteria</taxon>
        <taxon>Burkholderiales</taxon>
        <taxon>Burkholderiaceae</taxon>
        <taxon>Paraburkholderia</taxon>
    </lineage>
</organism>
<dbReference type="Proteomes" id="UP000001817">
    <property type="component" value="Chromosome 3"/>
</dbReference>
<dbReference type="EMBL" id="CP000272">
    <property type="protein sequence ID" value="ABE36249.1"/>
    <property type="molecule type" value="Genomic_DNA"/>
</dbReference>
<accession>Q13I40</accession>
<reference evidence="2 3" key="1">
    <citation type="journal article" date="2006" name="Proc. Natl. Acad. Sci. U.S.A.">
        <title>Burkholderia xenovorans LB400 harbors a multi-replicon, 9.73-Mbp genome shaped for versatility.</title>
        <authorList>
            <person name="Chain P.S."/>
            <person name="Denef V.J."/>
            <person name="Konstantinidis K.T."/>
            <person name="Vergez L.M."/>
            <person name="Agullo L."/>
            <person name="Reyes V.L."/>
            <person name="Hauser L."/>
            <person name="Cordova M."/>
            <person name="Gomez L."/>
            <person name="Gonzalez M."/>
            <person name="Land M."/>
            <person name="Lao V."/>
            <person name="Larimer F."/>
            <person name="LiPuma J.J."/>
            <person name="Mahenthiralingam E."/>
            <person name="Malfatti S.A."/>
            <person name="Marx C.J."/>
            <person name="Parnell J.J."/>
            <person name="Ramette A."/>
            <person name="Richardson P."/>
            <person name="Seeger M."/>
            <person name="Smith D."/>
            <person name="Spilker T."/>
            <person name="Sul W.J."/>
            <person name="Tsoi T.V."/>
            <person name="Ulrich L.E."/>
            <person name="Zhulin I.B."/>
            <person name="Tiedje J.M."/>
        </authorList>
    </citation>
    <scope>NUCLEOTIDE SEQUENCE [LARGE SCALE GENOMIC DNA]</scope>
    <source>
        <strain evidence="2 3">LB400</strain>
    </source>
</reference>
<gene>
    <name evidence="2" type="ORF">Bxe_C0334</name>
</gene>
<protein>
    <submittedName>
        <fullName evidence="2">Uncharacterized protein</fullName>
    </submittedName>
</protein>
<feature type="compositionally biased region" description="Basic and acidic residues" evidence="1">
    <location>
        <begin position="100"/>
        <end position="113"/>
    </location>
</feature>
<dbReference type="KEGG" id="bxe:Bxe_C0334"/>
<evidence type="ECO:0000313" key="2">
    <source>
        <dbReference type="EMBL" id="ABE36249.1"/>
    </source>
</evidence>
<name>Q13I40_PARXL</name>
<sequence>MSTRGRVVALTRLTRSELPASISQQAIYIGDTVMGTSDTVSLTGDGIVERRIRVRESVISLAACSVHRANESGNPLCSFAAYADSMHDAHRQMLASGHDSFGRESRAHRGVDS</sequence>
<keyword evidence="3" id="KW-1185">Reference proteome</keyword>
<dbReference type="STRING" id="266265.Bxe_C0334"/>
<feature type="region of interest" description="Disordered" evidence="1">
    <location>
        <begin position="94"/>
        <end position="113"/>
    </location>
</feature>
<evidence type="ECO:0000313" key="3">
    <source>
        <dbReference type="Proteomes" id="UP000001817"/>
    </source>
</evidence>